<dbReference type="InterPro" id="IPR001916">
    <property type="entry name" value="Glyco_hydro_22"/>
</dbReference>
<protein>
    <recommendedName>
        <fullName evidence="2">lysozyme</fullName>
        <ecNumber evidence="2">3.2.1.17</ecNumber>
    </recommendedName>
</protein>
<keyword evidence="7" id="KW-1015">Disulfide bond</keyword>
<dbReference type="SUPFAM" id="SSF53955">
    <property type="entry name" value="Lysozyme-like"/>
    <property type="match status" value="1"/>
</dbReference>
<dbReference type="PROSITE" id="PS51348">
    <property type="entry name" value="GLYCOSYL_HYDROL_F22_2"/>
    <property type="match status" value="1"/>
</dbReference>
<dbReference type="PANTHER" id="PTHR11407:SF63">
    <property type="entry name" value="LYSOZYME C"/>
    <property type="match status" value="1"/>
</dbReference>
<dbReference type="PANTHER" id="PTHR11407">
    <property type="entry name" value="LYSOZYME C"/>
    <property type="match status" value="1"/>
</dbReference>
<evidence type="ECO:0000259" key="11">
    <source>
        <dbReference type="PROSITE" id="PS00128"/>
    </source>
</evidence>
<evidence type="ECO:0000256" key="10">
    <source>
        <dbReference type="SAM" id="SignalP"/>
    </source>
</evidence>
<dbReference type="InterPro" id="IPR023346">
    <property type="entry name" value="Lysozyme-like_dom_sf"/>
</dbReference>
<evidence type="ECO:0000256" key="4">
    <source>
        <dbReference type="ARBA" id="ARBA00022638"/>
    </source>
</evidence>
<evidence type="ECO:0000256" key="7">
    <source>
        <dbReference type="ARBA" id="ARBA00023157"/>
    </source>
</evidence>
<sequence>MRVLPLALLAGLLAVSDAKVFRKCEFASLLETKYHLSRNDIKNWVCIAEFESSFNTAAINRNRNRSTDYGIFQINNKYWCGSDYGKNVCGIPCSDLMSDDITAALRCAETVRRDTERYNGRGNGYTAWVAYNSKCKNRNLDQYMAECWSRGSNSIYPF</sequence>
<dbReference type="PRINTS" id="PR00135">
    <property type="entry name" value="LYZLACT"/>
</dbReference>
<dbReference type="GO" id="GO:0031640">
    <property type="term" value="P:killing of cells of another organism"/>
    <property type="evidence" value="ECO:0007669"/>
    <property type="project" value="UniProtKB-KW"/>
</dbReference>
<dbReference type="SMART" id="SM00263">
    <property type="entry name" value="LYZ1"/>
    <property type="match status" value="1"/>
</dbReference>
<evidence type="ECO:0000256" key="3">
    <source>
        <dbReference type="ARBA" id="ARBA00022529"/>
    </source>
</evidence>
<dbReference type="AlphaFoldDB" id="A0A2S1P7F2"/>
<dbReference type="EMBL" id="KY884000">
    <property type="protein sequence ID" value="AWH12446.1"/>
    <property type="molecule type" value="mRNA"/>
</dbReference>
<dbReference type="PROSITE" id="PS00128">
    <property type="entry name" value="GLYCOSYL_HYDROL_F22_1"/>
    <property type="match status" value="1"/>
</dbReference>
<reference evidence="12" key="1">
    <citation type="submission" date="2017-04" db="EMBL/GenBank/DDBJ databases">
        <title>Cloning and Expression Profile Analysis of C type lysozyme gene from Fenneropenaeus merguiensis.</title>
        <authorList>
            <person name="Shi L."/>
        </authorList>
    </citation>
    <scope>NUCLEOTIDE SEQUENCE</scope>
</reference>
<evidence type="ECO:0000256" key="1">
    <source>
        <dbReference type="ARBA" id="ARBA00000632"/>
    </source>
</evidence>
<dbReference type="InterPro" id="IPR019799">
    <property type="entry name" value="Glyco_hydro_22_CS"/>
</dbReference>
<keyword evidence="8" id="KW-0326">Glycosidase</keyword>
<feature type="signal peptide" evidence="10">
    <location>
        <begin position="1"/>
        <end position="18"/>
    </location>
</feature>
<dbReference type="FunFam" id="1.10.530.10:FF:000024">
    <property type="entry name" value="C-type lysozyme"/>
    <property type="match status" value="1"/>
</dbReference>
<feature type="domain" description="Glycosyl hydrolases family 22 (GH22)" evidence="11">
    <location>
        <begin position="89"/>
        <end position="107"/>
    </location>
</feature>
<evidence type="ECO:0000256" key="2">
    <source>
        <dbReference type="ARBA" id="ARBA00012732"/>
    </source>
</evidence>
<dbReference type="CDD" id="cd16899">
    <property type="entry name" value="LYZ_C_invert"/>
    <property type="match status" value="1"/>
</dbReference>
<keyword evidence="5 10" id="KW-0732">Signal</keyword>
<evidence type="ECO:0000256" key="8">
    <source>
        <dbReference type="ARBA" id="ARBA00023295"/>
    </source>
</evidence>
<feature type="chain" id="PRO_5015492013" description="lysozyme" evidence="10">
    <location>
        <begin position="19"/>
        <end position="158"/>
    </location>
</feature>
<accession>A0A2S1P7F2</accession>
<dbReference type="Pfam" id="PF00062">
    <property type="entry name" value="Lys"/>
    <property type="match status" value="1"/>
</dbReference>
<evidence type="ECO:0000313" key="12">
    <source>
        <dbReference type="EMBL" id="AWH12446.1"/>
    </source>
</evidence>
<dbReference type="GO" id="GO:0003796">
    <property type="term" value="F:lysozyme activity"/>
    <property type="evidence" value="ECO:0007669"/>
    <property type="project" value="UniProtKB-EC"/>
</dbReference>
<keyword evidence="3" id="KW-0929">Antimicrobial</keyword>
<comment type="catalytic activity">
    <reaction evidence="1">
        <text>Hydrolysis of (1-&gt;4)-beta-linkages between N-acetylmuramic acid and N-acetyl-D-glucosamine residues in a peptidoglycan and between N-acetyl-D-glucosamine residues in chitodextrins.</text>
        <dbReference type="EC" id="3.2.1.17"/>
    </reaction>
</comment>
<dbReference type="EC" id="3.2.1.17" evidence="2"/>
<evidence type="ECO:0000256" key="5">
    <source>
        <dbReference type="ARBA" id="ARBA00022729"/>
    </source>
</evidence>
<evidence type="ECO:0000256" key="9">
    <source>
        <dbReference type="RuleBase" id="RU004440"/>
    </source>
</evidence>
<comment type="similarity">
    <text evidence="9">Belongs to the glycosyl hydrolase 22 family.</text>
</comment>
<keyword evidence="6" id="KW-0378">Hydrolase</keyword>
<proteinExistence type="evidence at transcript level"/>
<dbReference type="Gene3D" id="1.10.530.10">
    <property type="match status" value="1"/>
</dbReference>
<dbReference type="GO" id="GO:0042742">
    <property type="term" value="P:defense response to bacterium"/>
    <property type="evidence" value="ECO:0007669"/>
    <property type="project" value="UniProtKB-KW"/>
</dbReference>
<organism evidence="12">
    <name type="scientific">Penaeus merguiensis</name>
    <name type="common">Banana prawn</name>
    <name type="synonym">Fenneropenaeus merguiensis</name>
    <dbReference type="NCBI Taxonomy" id="71412"/>
    <lineage>
        <taxon>Eukaryota</taxon>
        <taxon>Metazoa</taxon>
        <taxon>Ecdysozoa</taxon>
        <taxon>Arthropoda</taxon>
        <taxon>Crustacea</taxon>
        <taxon>Multicrustacea</taxon>
        <taxon>Malacostraca</taxon>
        <taxon>Eumalacostraca</taxon>
        <taxon>Eucarida</taxon>
        <taxon>Decapoda</taxon>
        <taxon>Dendrobranchiata</taxon>
        <taxon>Penaeoidea</taxon>
        <taxon>Penaeidae</taxon>
        <taxon>Penaeus</taxon>
    </lineage>
</organism>
<keyword evidence="4" id="KW-0081">Bacteriolytic enzyme</keyword>
<name>A0A2S1P7F2_PENME</name>
<evidence type="ECO:0000256" key="6">
    <source>
        <dbReference type="ARBA" id="ARBA00022801"/>
    </source>
</evidence>